<evidence type="ECO:0000313" key="4">
    <source>
        <dbReference type="EMBL" id="TNM60508.1"/>
    </source>
</evidence>
<gene>
    <name evidence="4" type="ORF">FHP24_25010</name>
</gene>
<evidence type="ECO:0000313" key="5">
    <source>
        <dbReference type="Proteomes" id="UP000311605"/>
    </source>
</evidence>
<dbReference type="UniPathway" id="UPA00148"/>
<dbReference type="PROSITE" id="PS51014">
    <property type="entry name" value="COBK_CBIJ"/>
    <property type="match status" value="1"/>
</dbReference>
<dbReference type="Proteomes" id="UP000311605">
    <property type="component" value="Unassembled WGS sequence"/>
</dbReference>
<proteinExistence type="predicted"/>
<organism evidence="4 5">
    <name type="scientific">Aliirhizobium smilacinae</name>
    <dbReference type="NCBI Taxonomy" id="1395944"/>
    <lineage>
        <taxon>Bacteria</taxon>
        <taxon>Pseudomonadati</taxon>
        <taxon>Pseudomonadota</taxon>
        <taxon>Alphaproteobacteria</taxon>
        <taxon>Hyphomicrobiales</taxon>
        <taxon>Rhizobiaceae</taxon>
        <taxon>Aliirhizobium</taxon>
    </lineage>
</organism>
<keyword evidence="5" id="KW-1185">Reference proteome</keyword>
<protein>
    <submittedName>
        <fullName evidence="4">Cobalt-precorrin-6A reductase</fullName>
        <ecNumber evidence="4">1.3.1.106</ecNumber>
    </submittedName>
</protein>
<dbReference type="OrthoDB" id="5183775at2"/>
<comment type="pathway">
    <text evidence="1">Cofactor biosynthesis; adenosylcobalamin biosynthesis.</text>
</comment>
<dbReference type="PANTHER" id="PTHR36925">
    <property type="entry name" value="COBALT-PRECORRIN-6A REDUCTASE"/>
    <property type="match status" value="1"/>
</dbReference>
<comment type="caution">
    <text evidence="4">The sequence shown here is derived from an EMBL/GenBank/DDBJ whole genome shotgun (WGS) entry which is preliminary data.</text>
</comment>
<reference evidence="4 5" key="1">
    <citation type="submission" date="2019-06" db="EMBL/GenBank/DDBJ databases">
        <title>The draft genome of Rhizobium smilacinae PTYR-5.</title>
        <authorList>
            <person name="Liu L."/>
            <person name="Li L."/>
            <person name="Zhang X."/>
        </authorList>
    </citation>
    <scope>NUCLEOTIDE SEQUENCE [LARGE SCALE GENOMIC DNA]</scope>
    <source>
        <strain evidence="4 5">PTYR-5</strain>
    </source>
</reference>
<dbReference type="RefSeq" id="WP_139678971.1">
    <property type="nucleotide sequence ID" value="NZ_VDMN01000008.1"/>
</dbReference>
<evidence type="ECO:0000256" key="2">
    <source>
        <dbReference type="ARBA" id="ARBA00022573"/>
    </source>
</evidence>
<accession>A0A5C4XAT6</accession>
<dbReference type="NCBIfam" id="TIGR00715">
    <property type="entry name" value="precor6x_red"/>
    <property type="match status" value="1"/>
</dbReference>
<dbReference type="GO" id="GO:0016994">
    <property type="term" value="F:precorrin-6A reductase activity"/>
    <property type="evidence" value="ECO:0007669"/>
    <property type="project" value="InterPro"/>
</dbReference>
<dbReference type="NCBIfam" id="NF005968">
    <property type="entry name" value="PRK08057.1-2"/>
    <property type="match status" value="1"/>
</dbReference>
<evidence type="ECO:0000256" key="1">
    <source>
        <dbReference type="ARBA" id="ARBA00004953"/>
    </source>
</evidence>
<sequence length="255" mass="27508">MTYSILILGGTAEAKALAAMLLASPDYEILLSLAGRTKTPAEQPVPVRIGGFGGAEGLAAFIREKGVDLLINATHPFAARISRNAAEAAISTGVNILALRRPAWSRQKGDHWQEVADIPAAVAALDIAPRRVFLTLGRQELVPFAAMKQHRYLVRSVDPVEPPLDLPHVSYITARGPFSESDEIALLKQHEIDLIVSKNSGGTASAAKINAARRLGIEVVLIERPRLPDVPSAKSVEELAGMVRHWELSARKRGE</sequence>
<evidence type="ECO:0000256" key="3">
    <source>
        <dbReference type="ARBA" id="ARBA00023002"/>
    </source>
</evidence>
<dbReference type="PANTHER" id="PTHR36925:SF1">
    <property type="entry name" value="COBALT-PRECORRIN-6A REDUCTASE"/>
    <property type="match status" value="1"/>
</dbReference>
<dbReference type="InterPro" id="IPR003723">
    <property type="entry name" value="Precorrin-6x_reduct"/>
</dbReference>
<dbReference type="AlphaFoldDB" id="A0A5C4XAT6"/>
<dbReference type="Gene3D" id="3.40.50.720">
    <property type="entry name" value="NAD(P)-binding Rossmann-like Domain"/>
    <property type="match status" value="1"/>
</dbReference>
<dbReference type="EMBL" id="VDMN01000008">
    <property type="protein sequence ID" value="TNM60508.1"/>
    <property type="molecule type" value="Genomic_DNA"/>
</dbReference>
<keyword evidence="3 4" id="KW-0560">Oxidoreductase</keyword>
<dbReference type="GO" id="GO:0009236">
    <property type="term" value="P:cobalamin biosynthetic process"/>
    <property type="evidence" value="ECO:0007669"/>
    <property type="project" value="UniProtKB-UniPathway"/>
</dbReference>
<dbReference type="Pfam" id="PF02571">
    <property type="entry name" value="CbiJ"/>
    <property type="match status" value="1"/>
</dbReference>
<dbReference type="EC" id="1.3.1.106" evidence="4"/>
<name>A0A5C4XAT6_9HYPH</name>
<keyword evidence="2" id="KW-0169">Cobalamin biosynthesis</keyword>